<evidence type="ECO:0000259" key="3">
    <source>
        <dbReference type="Pfam" id="PF20434"/>
    </source>
</evidence>
<dbReference type="EMBL" id="DTKL01000028">
    <property type="protein sequence ID" value="HGY94054.1"/>
    <property type="molecule type" value="Genomic_DNA"/>
</dbReference>
<name>A0A7V4XRX0_9BACT</name>
<dbReference type="InterPro" id="IPR029058">
    <property type="entry name" value="AB_hydrolase_fold"/>
</dbReference>
<proteinExistence type="predicted"/>
<dbReference type="PANTHER" id="PTHR48081">
    <property type="entry name" value="AB HYDROLASE SUPERFAMILY PROTEIN C4A8.06C"/>
    <property type="match status" value="1"/>
</dbReference>
<dbReference type="InterPro" id="IPR050300">
    <property type="entry name" value="GDXG_lipolytic_enzyme"/>
</dbReference>
<gene>
    <name evidence="4" type="ORF">ENW50_05140</name>
</gene>
<keyword evidence="2" id="KW-0732">Signal</keyword>
<evidence type="ECO:0000256" key="1">
    <source>
        <dbReference type="ARBA" id="ARBA00022801"/>
    </source>
</evidence>
<comment type="caution">
    <text evidence="4">The sequence shown here is derived from an EMBL/GenBank/DDBJ whole genome shotgun (WGS) entry which is preliminary data.</text>
</comment>
<feature type="chain" id="PRO_5031394395" evidence="2">
    <location>
        <begin position="35"/>
        <end position="339"/>
    </location>
</feature>
<reference evidence="4" key="1">
    <citation type="journal article" date="2020" name="mSystems">
        <title>Genome- and Community-Level Interaction Insights into Carbon Utilization and Element Cycling Functions of Hydrothermarchaeota in Hydrothermal Sediment.</title>
        <authorList>
            <person name="Zhou Z."/>
            <person name="Liu Y."/>
            <person name="Xu W."/>
            <person name="Pan J."/>
            <person name="Luo Z.H."/>
            <person name="Li M."/>
        </authorList>
    </citation>
    <scope>NUCLEOTIDE SEQUENCE [LARGE SCALE GENOMIC DNA]</scope>
    <source>
        <strain evidence="4">SpSt-855</strain>
    </source>
</reference>
<dbReference type="AlphaFoldDB" id="A0A7V4XRX0"/>
<dbReference type="SUPFAM" id="SSF53474">
    <property type="entry name" value="alpha/beta-Hydrolases"/>
    <property type="match status" value="1"/>
</dbReference>
<dbReference type="InterPro" id="IPR049492">
    <property type="entry name" value="BD-FAE-like_dom"/>
</dbReference>
<accession>A0A7V4XRX0</accession>
<dbReference type="GO" id="GO:0016787">
    <property type="term" value="F:hydrolase activity"/>
    <property type="evidence" value="ECO:0007669"/>
    <property type="project" value="UniProtKB-KW"/>
</dbReference>
<evidence type="ECO:0000256" key="2">
    <source>
        <dbReference type="SAM" id="SignalP"/>
    </source>
</evidence>
<keyword evidence="1 4" id="KW-0378">Hydrolase</keyword>
<organism evidence="4">
    <name type="scientific">Acidobacterium capsulatum</name>
    <dbReference type="NCBI Taxonomy" id="33075"/>
    <lineage>
        <taxon>Bacteria</taxon>
        <taxon>Pseudomonadati</taxon>
        <taxon>Acidobacteriota</taxon>
        <taxon>Terriglobia</taxon>
        <taxon>Terriglobales</taxon>
        <taxon>Acidobacteriaceae</taxon>
        <taxon>Acidobacterium</taxon>
    </lineage>
</organism>
<dbReference type="Pfam" id="PF20434">
    <property type="entry name" value="BD-FAE"/>
    <property type="match status" value="1"/>
</dbReference>
<feature type="domain" description="BD-FAE-like" evidence="3">
    <location>
        <begin position="69"/>
        <end position="262"/>
    </location>
</feature>
<protein>
    <submittedName>
        <fullName evidence="4">Alpha/beta hydrolase</fullName>
    </submittedName>
</protein>
<sequence>MMAASILMTVAMRKLTLMLLACAGFLAMTAAAPAQTVSAQGLPKPMPLYQGTPPGALGNKPEDIPELYVMLPKKPTTSAAVLVIPGGGYEYVALGHEGFQIGEWLRAQGMPAIVLDYRVAPYHYPVEIEDGMRAMRVIRAHAKEWGIDPNRIGVWGSSAGGHLASTLGTHCNKTNANAADPIDRLSCKPDFMVLAYPVISMRKSITHMGSRNALLGKNPSPALVKEYSNELQVSPSTPPAFLFATEHDPTVPVQNSLDFYAAMVRNHVPGELHIFDYRNHGCGLCGNIIPLRTWPSLLRRWFIDQSLLPPNAPPPPPPAPNWPDWMPGFQGPGMHVPKW</sequence>
<feature type="signal peptide" evidence="2">
    <location>
        <begin position="1"/>
        <end position="34"/>
    </location>
</feature>
<evidence type="ECO:0000313" key="4">
    <source>
        <dbReference type="EMBL" id="HGY94054.1"/>
    </source>
</evidence>
<dbReference type="PANTHER" id="PTHR48081:SF6">
    <property type="entry name" value="PEPTIDASE S9 PROLYL OLIGOPEPTIDASE CATALYTIC DOMAIN-CONTAINING PROTEIN"/>
    <property type="match status" value="1"/>
</dbReference>
<dbReference type="Gene3D" id="3.40.50.1820">
    <property type="entry name" value="alpha/beta hydrolase"/>
    <property type="match status" value="1"/>
</dbReference>